<comment type="caution">
    <text evidence="2">The sequence shown here is derived from an EMBL/GenBank/DDBJ whole genome shotgun (WGS) entry which is preliminary data.</text>
</comment>
<evidence type="ECO:0000259" key="1">
    <source>
        <dbReference type="Pfam" id="PF04447"/>
    </source>
</evidence>
<dbReference type="AlphaFoldDB" id="A0A418M3G3"/>
<gene>
    <name evidence="2" type="ORF">DYU11_20150</name>
</gene>
<dbReference type="EMBL" id="QXED01000006">
    <property type="protein sequence ID" value="RIV20366.1"/>
    <property type="molecule type" value="Genomic_DNA"/>
</dbReference>
<reference evidence="2 3" key="1">
    <citation type="submission" date="2018-08" db="EMBL/GenBank/DDBJ databases">
        <title>Fibrisoma montanum sp. nov., isolated from Danxia mountain soil.</title>
        <authorList>
            <person name="Huang Y."/>
        </authorList>
    </citation>
    <scope>NUCLEOTIDE SEQUENCE [LARGE SCALE GENOMIC DNA]</scope>
    <source>
        <strain evidence="2 3">HYT19</strain>
    </source>
</reference>
<organism evidence="2 3">
    <name type="scientific">Fibrisoma montanum</name>
    <dbReference type="NCBI Taxonomy" id="2305895"/>
    <lineage>
        <taxon>Bacteria</taxon>
        <taxon>Pseudomonadati</taxon>
        <taxon>Bacteroidota</taxon>
        <taxon>Cytophagia</taxon>
        <taxon>Cytophagales</taxon>
        <taxon>Spirosomataceae</taxon>
        <taxon>Fibrisoma</taxon>
    </lineage>
</organism>
<keyword evidence="3" id="KW-1185">Reference proteome</keyword>
<accession>A0A418M3G3</accession>
<proteinExistence type="predicted"/>
<name>A0A418M3G3_9BACT</name>
<dbReference type="InterPro" id="IPR007538">
    <property type="entry name" value="dATP/dGTP_dipphydrolase_MazZ"/>
</dbReference>
<evidence type="ECO:0000313" key="2">
    <source>
        <dbReference type="EMBL" id="RIV20366.1"/>
    </source>
</evidence>
<dbReference type="Proteomes" id="UP000283523">
    <property type="component" value="Unassembled WGS sequence"/>
</dbReference>
<feature type="domain" description="dATP/dGTP diphosphohydrolase MazZ" evidence="1">
    <location>
        <begin position="34"/>
        <end position="125"/>
    </location>
</feature>
<dbReference type="Gene3D" id="1.10.287.1080">
    <property type="entry name" value="MazG-like"/>
    <property type="match status" value="1"/>
</dbReference>
<dbReference type="SUPFAM" id="SSF101386">
    <property type="entry name" value="all-alpha NTP pyrophosphatases"/>
    <property type="match status" value="1"/>
</dbReference>
<sequence>MPSSTTWPGITRRCRKHLTPYDIMQSLTELESERLEWSLQTFTEATAVSSLRKLEGEIKEVEELLTVPTDADPFDWIAALSEEYADCLMCLFDSAGRAGISVELITAAFAAKMTKNKARKWAKNPDNSYSHVK</sequence>
<dbReference type="Pfam" id="PF04447">
    <property type="entry name" value="dATP-dGTP_PPHyd"/>
    <property type="match status" value="1"/>
</dbReference>
<protein>
    <submittedName>
        <fullName evidence="2">DUF550 domain-containing protein</fullName>
    </submittedName>
</protein>
<evidence type="ECO:0000313" key="3">
    <source>
        <dbReference type="Proteomes" id="UP000283523"/>
    </source>
</evidence>